<accession>A0ABT8FDE4</accession>
<dbReference type="InterPro" id="IPR052733">
    <property type="entry name" value="Chloroplast_QOR"/>
</dbReference>
<feature type="domain" description="Enoyl reductase (ER)" evidence="1">
    <location>
        <begin position="10"/>
        <end position="303"/>
    </location>
</feature>
<protein>
    <submittedName>
        <fullName evidence="2">NADP-dependent oxidoreductase</fullName>
        <ecNumber evidence="2">1.-.-.-</ecNumber>
    </submittedName>
</protein>
<gene>
    <name evidence="2" type="ORF">QWY28_04510</name>
</gene>
<dbReference type="Proteomes" id="UP001168620">
    <property type="component" value="Unassembled WGS sequence"/>
</dbReference>
<dbReference type="EC" id="1.-.-.-" evidence="2"/>
<keyword evidence="2" id="KW-0560">Oxidoreductase</keyword>
<dbReference type="CDD" id="cd05289">
    <property type="entry name" value="MDR_like_2"/>
    <property type="match status" value="1"/>
</dbReference>
<dbReference type="InterPro" id="IPR036291">
    <property type="entry name" value="NAD(P)-bd_dom_sf"/>
</dbReference>
<dbReference type="InterPro" id="IPR020843">
    <property type="entry name" value="ER"/>
</dbReference>
<dbReference type="InterPro" id="IPR011032">
    <property type="entry name" value="GroES-like_sf"/>
</dbReference>
<dbReference type="SMART" id="SM00829">
    <property type="entry name" value="PKS_ER"/>
    <property type="match status" value="1"/>
</dbReference>
<dbReference type="SUPFAM" id="SSF51735">
    <property type="entry name" value="NAD(P)-binding Rossmann-fold domains"/>
    <property type="match status" value="1"/>
</dbReference>
<dbReference type="RefSeq" id="WP_300951111.1">
    <property type="nucleotide sequence ID" value="NZ_JAUHJQ010000001.1"/>
</dbReference>
<dbReference type="PANTHER" id="PTHR44013:SF1">
    <property type="entry name" value="ZINC-TYPE ALCOHOL DEHYDROGENASE-LIKE PROTEIN C16A3.02C"/>
    <property type="match status" value="1"/>
</dbReference>
<dbReference type="InterPro" id="IPR013154">
    <property type="entry name" value="ADH-like_N"/>
</dbReference>
<evidence type="ECO:0000259" key="1">
    <source>
        <dbReference type="SMART" id="SM00829"/>
    </source>
</evidence>
<dbReference type="Pfam" id="PF13602">
    <property type="entry name" value="ADH_zinc_N_2"/>
    <property type="match status" value="1"/>
</dbReference>
<keyword evidence="3" id="KW-1185">Reference proteome</keyword>
<dbReference type="EMBL" id="JAUHJQ010000001">
    <property type="protein sequence ID" value="MDN4172197.1"/>
    <property type="molecule type" value="Genomic_DNA"/>
</dbReference>
<dbReference type="SUPFAM" id="SSF50129">
    <property type="entry name" value="GroES-like"/>
    <property type="match status" value="1"/>
</dbReference>
<reference evidence="2" key="1">
    <citation type="submission" date="2023-06" db="EMBL/GenBank/DDBJ databases">
        <title>Draft genome sequence of Nocardioides sp. SOB77.</title>
        <authorList>
            <person name="Zhang G."/>
        </authorList>
    </citation>
    <scope>NUCLEOTIDE SEQUENCE</scope>
    <source>
        <strain evidence="2">SOB77</strain>
    </source>
</reference>
<dbReference type="Pfam" id="PF08240">
    <property type="entry name" value="ADH_N"/>
    <property type="match status" value="1"/>
</dbReference>
<dbReference type="Gene3D" id="3.40.50.720">
    <property type="entry name" value="NAD(P)-binding Rossmann-like Domain"/>
    <property type="match status" value="1"/>
</dbReference>
<sequence length="308" mass="31235">MRAYTLTSYGPDGLVAADVPEPTSGPGQVKIRVEQIAIDPLDWKIRNGYVADVLPLELPAVLGLSMAGTVLETGAGVDDLAPGDRVTGFADTGAYAEVTVSRRERVTPVPAGLDPVRAAAVATAAEAAQRVLGLVDGLGPGTGSTVVVNGAAGAVGSAVTQLLVARGHRVVGTAGPDNHDYLRRLGAEPVAYGATMLEEIRRAAPDGVDAGVDAAGRDFVARVADLLAPERIVTTVDFAAASRGAVVAGGDPRQLTASTVGTVLDAVASGSFQVEVDATYPFDRLAEALARSEAGHLRGKLVVSGPAS</sequence>
<name>A0ABT8FDE4_9ACTN</name>
<dbReference type="PANTHER" id="PTHR44013">
    <property type="entry name" value="ZINC-TYPE ALCOHOL DEHYDROGENASE-LIKE PROTEIN C16A3.02C"/>
    <property type="match status" value="1"/>
</dbReference>
<organism evidence="2 3">
    <name type="scientific">Nocardioides oceani</name>
    <dbReference type="NCBI Taxonomy" id="3058369"/>
    <lineage>
        <taxon>Bacteria</taxon>
        <taxon>Bacillati</taxon>
        <taxon>Actinomycetota</taxon>
        <taxon>Actinomycetes</taxon>
        <taxon>Propionibacteriales</taxon>
        <taxon>Nocardioidaceae</taxon>
        <taxon>Nocardioides</taxon>
    </lineage>
</organism>
<evidence type="ECO:0000313" key="3">
    <source>
        <dbReference type="Proteomes" id="UP001168620"/>
    </source>
</evidence>
<comment type="caution">
    <text evidence="2">The sequence shown here is derived from an EMBL/GenBank/DDBJ whole genome shotgun (WGS) entry which is preliminary data.</text>
</comment>
<proteinExistence type="predicted"/>
<dbReference type="Gene3D" id="3.90.180.10">
    <property type="entry name" value="Medium-chain alcohol dehydrogenases, catalytic domain"/>
    <property type="match status" value="1"/>
</dbReference>
<dbReference type="GO" id="GO:0016491">
    <property type="term" value="F:oxidoreductase activity"/>
    <property type="evidence" value="ECO:0007669"/>
    <property type="project" value="UniProtKB-KW"/>
</dbReference>
<evidence type="ECO:0000313" key="2">
    <source>
        <dbReference type="EMBL" id="MDN4172197.1"/>
    </source>
</evidence>